<keyword evidence="8" id="KW-0418">Kinase</keyword>
<feature type="domain" description="HAMP" evidence="13">
    <location>
        <begin position="106"/>
        <end position="149"/>
    </location>
</feature>
<keyword evidence="12" id="KW-0812">Transmembrane</keyword>
<evidence type="ECO:0000256" key="11">
    <source>
        <dbReference type="ARBA" id="ARBA00023136"/>
    </source>
</evidence>
<dbReference type="SUPFAM" id="SSF158472">
    <property type="entry name" value="HAMP domain-like"/>
    <property type="match status" value="1"/>
</dbReference>
<keyword evidence="9" id="KW-0067">ATP-binding</keyword>
<evidence type="ECO:0000256" key="5">
    <source>
        <dbReference type="ARBA" id="ARBA00022553"/>
    </source>
</evidence>
<keyword evidence="12" id="KW-1133">Transmembrane helix</keyword>
<proteinExistence type="predicted"/>
<comment type="subcellular location">
    <subcellularLocation>
        <location evidence="2">Cell membrane</location>
        <topology evidence="2">Multi-pass membrane protein</topology>
    </subcellularLocation>
</comment>
<comment type="catalytic activity">
    <reaction evidence="1">
        <text>ATP + protein L-histidine = ADP + protein N-phospho-L-histidine.</text>
        <dbReference type="EC" id="2.7.13.3"/>
    </reaction>
</comment>
<keyword evidence="5" id="KW-0597">Phosphoprotein</keyword>
<protein>
    <recommendedName>
        <fullName evidence="3">histidine kinase</fullName>
        <ecNumber evidence="3">2.7.13.3</ecNumber>
    </recommendedName>
</protein>
<keyword evidence="10" id="KW-0902">Two-component regulatory system</keyword>
<evidence type="ECO:0000256" key="3">
    <source>
        <dbReference type="ARBA" id="ARBA00012438"/>
    </source>
</evidence>
<feature type="transmembrane region" description="Helical" evidence="12">
    <location>
        <begin position="84"/>
        <end position="104"/>
    </location>
</feature>
<feature type="non-terminal residue" evidence="14">
    <location>
        <position position="149"/>
    </location>
</feature>
<keyword evidence="4" id="KW-1003">Cell membrane</keyword>
<evidence type="ECO:0000256" key="2">
    <source>
        <dbReference type="ARBA" id="ARBA00004651"/>
    </source>
</evidence>
<feature type="transmembrane region" description="Helical" evidence="12">
    <location>
        <begin position="21"/>
        <end position="45"/>
    </location>
</feature>
<keyword evidence="6" id="KW-0808">Transferase</keyword>
<reference evidence="14" key="1">
    <citation type="journal article" date="2014" name="Front. Microbiol.">
        <title>High frequency of phylogenetically diverse reductive dehalogenase-homologous genes in deep subseafloor sedimentary metagenomes.</title>
        <authorList>
            <person name="Kawai M."/>
            <person name="Futagami T."/>
            <person name="Toyoda A."/>
            <person name="Takaki Y."/>
            <person name="Nishi S."/>
            <person name="Hori S."/>
            <person name="Arai W."/>
            <person name="Tsubouchi T."/>
            <person name="Morono Y."/>
            <person name="Uchiyama I."/>
            <person name="Ito T."/>
            <person name="Fujiyama A."/>
            <person name="Inagaki F."/>
            <person name="Takami H."/>
        </authorList>
    </citation>
    <scope>NUCLEOTIDE SEQUENCE</scope>
    <source>
        <strain evidence="14">Expedition CK06-06</strain>
    </source>
</reference>
<evidence type="ECO:0000256" key="7">
    <source>
        <dbReference type="ARBA" id="ARBA00022741"/>
    </source>
</evidence>
<organism evidence="14">
    <name type="scientific">marine sediment metagenome</name>
    <dbReference type="NCBI Taxonomy" id="412755"/>
    <lineage>
        <taxon>unclassified sequences</taxon>
        <taxon>metagenomes</taxon>
        <taxon>ecological metagenomes</taxon>
    </lineage>
</organism>
<dbReference type="PROSITE" id="PS50885">
    <property type="entry name" value="HAMP"/>
    <property type="match status" value="1"/>
</dbReference>
<keyword evidence="11 12" id="KW-0472">Membrane</keyword>
<evidence type="ECO:0000256" key="1">
    <source>
        <dbReference type="ARBA" id="ARBA00000085"/>
    </source>
</evidence>
<evidence type="ECO:0000256" key="8">
    <source>
        <dbReference type="ARBA" id="ARBA00022777"/>
    </source>
</evidence>
<dbReference type="GO" id="GO:0005524">
    <property type="term" value="F:ATP binding"/>
    <property type="evidence" value="ECO:0007669"/>
    <property type="project" value="UniProtKB-KW"/>
</dbReference>
<dbReference type="EMBL" id="BARS01011304">
    <property type="protein sequence ID" value="GAF88450.1"/>
    <property type="molecule type" value="Genomic_DNA"/>
</dbReference>
<evidence type="ECO:0000256" key="12">
    <source>
        <dbReference type="SAM" id="Phobius"/>
    </source>
</evidence>
<accession>X0UJ08</accession>
<evidence type="ECO:0000256" key="6">
    <source>
        <dbReference type="ARBA" id="ARBA00022679"/>
    </source>
</evidence>
<evidence type="ECO:0000256" key="4">
    <source>
        <dbReference type="ARBA" id="ARBA00022475"/>
    </source>
</evidence>
<evidence type="ECO:0000313" key="14">
    <source>
        <dbReference type="EMBL" id="GAF88450.1"/>
    </source>
</evidence>
<dbReference type="PANTHER" id="PTHR45528">
    <property type="entry name" value="SENSOR HISTIDINE KINASE CPXA"/>
    <property type="match status" value="1"/>
</dbReference>
<comment type="caution">
    <text evidence="14">The sequence shown here is derived from an EMBL/GenBank/DDBJ whole genome shotgun (WGS) entry which is preliminary data.</text>
</comment>
<dbReference type="AlphaFoldDB" id="X0UJ08"/>
<evidence type="ECO:0000256" key="10">
    <source>
        <dbReference type="ARBA" id="ARBA00023012"/>
    </source>
</evidence>
<dbReference type="Pfam" id="PF00672">
    <property type="entry name" value="HAMP"/>
    <property type="match status" value="1"/>
</dbReference>
<name>X0UJ08_9ZZZZ</name>
<dbReference type="PANTHER" id="PTHR45528:SF1">
    <property type="entry name" value="SENSOR HISTIDINE KINASE CPXA"/>
    <property type="match status" value="1"/>
</dbReference>
<keyword evidence="7" id="KW-0547">Nucleotide-binding</keyword>
<dbReference type="GO" id="GO:0005886">
    <property type="term" value="C:plasma membrane"/>
    <property type="evidence" value="ECO:0007669"/>
    <property type="project" value="UniProtKB-SubCell"/>
</dbReference>
<dbReference type="EC" id="2.7.13.3" evidence="3"/>
<gene>
    <name evidence="14" type="ORF">S01H1_20610</name>
</gene>
<dbReference type="InterPro" id="IPR050398">
    <property type="entry name" value="HssS/ArlS-like"/>
</dbReference>
<dbReference type="CDD" id="cd06225">
    <property type="entry name" value="HAMP"/>
    <property type="match status" value="1"/>
</dbReference>
<dbReference type="SMART" id="SM00304">
    <property type="entry name" value="HAMP"/>
    <property type="match status" value="1"/>
</dbReference>
<dbReference type="Gene3D" id="6.10.340.10">
    <property type="match status" value="1"/>
</dbReference>
<dbReference type="GO" id="GO:0000155">
    <property type="term" value="F:phosphorelay sensor kinase activity"/>
    <property type="evidence" value="ECO:0007669"/>
    <property type="project" value="TreeGrafter"/>
</dbReference>
<evidence type="ECO:0000256" key="9">
    <source>
        <dbReference type="ARBA" id="ARBA00022840"/>
    </source>
</evidence>
<dbReference type="InterPro" id="IPR003660">
    <property type="entry name" value="HAMP_dom"/>
</dbReference>
<evidence type="ECO:0000259" key="13">
    <source>
        <dbReference type="PROSITE" id="PS50885"/>
    </source>
</evidence>
<sequence length="149" mass="16888">MIKDKKRQKDKVYQHKRSKSIFIKILVAFIFLSIAPVIFSSFLTISTFQTVVEKYIAPISEELEAGSGQEVTQDLYLTGQNIKVQLILLIFLTVILTLFISILITRSLTTPVKKLVQGTKAIARGNLNFRLNIKSPSEMSELAHAFNRM</sequence>